<organism evidence="2 3">
    <name type="scientific">Anas platyrhynchos</name>
    <name type="common">Mallard</name>
    <name type="synonym">Anas boschas</name>
    <dbReference type="NCBI Taxonomy" id="8839"/>
    <lineage>
        <taxon>Eukaryota</taxon>
        <taxon>Metazoa</taxon>
        <taxon>Chordata</taxon>
        <taxon>Craniata</taxon>
        <taxon>Vertebrata</taxon>
        <taxon>Euteleostomi</taxon>
        <taxon>Archelosauria</taxon>
        <taxon>Archosauria</taxon>
        <taxon>Dinosauria</taxon>
        <taxon>Saurischia</taxon>
        <taxon>Theropoda</taxon>
        <taxon>Coelurosauria</taxon>
        <taxon>Aves</taxon>
        <taxon>Neognathae</taxon>
        <taxon>Galloanserae</taxon>
        <taxon>Anseriformes</taxon>
        <taxon>Anatidae</taxon>
        <taxon>Anatinae</taxon>
        <taxon>Anas</taxon>
    </lineage>
</organism>
<feature type="region of interest" description="Disordered" evidence="1">
    <location>
        <begin position="46"/>
        <end position="69"/>
    </location>
</feature>
<evidence type="ECO:0000313" key="3">
    <source>
        <dbReference type="Proteomes" id="UP000296049"/>
    </source>
</evidence>
<feature type="compositionally biased region" description="Polar residues" evidence="1">
    <location>
        <begin position="46"/>
        <end position="56"/>
    </location>
</feature>
<name>R0M4J5_ANAPL</name>
<evidence type="ECO:0000256" key="1">
    <source>
        <dbReference type="SAM" id="MobiDB-lite"/>
    </source>
</evidence>
<evidence type="ECO:0000313" key="2">
    <source>
        <dbReference type="EMBL" id="EOB09050.1"/>
    </source>
</evidence>
<proteinExistence type="predicted"/>
<feature type="region of interest" description="Disordered" evidence="1">
    <location>
        <begin position="185"/>
        <end position="228"/>
    </location>
</feature>
<dbReference type="EMBL" id="KB742397">
    <property type="protein sequence ID" value="EOB09050.1"/>
    <property type="molecule type" value="Genomic_DNA"/>
</dbReference>
<dbReference type="AlphaFoldDB" id="R0M4J5"/>
<sequence length="228" mass="26053">MGALSLNGHTASWLQLLLPHTEAVHFDLLFRHSPWKKWLQLQGVQHKQPTLNQNPPRQDPDGRKTWGARSKKQVVMVRMSWDAEARSQLGMQSSNNCRYHHLSSCLQCQVGRFCRPQKRAKEIVCKLPSSQLSDGGRSEKIKHPNFHKLGSVGKGQLKNLCRGEESLVPWQLNYEVSERKQIKPVTSWKEGRVQQSRAPEHQTEHPALRPPRDAAGGASPRLLIKNYR</sequence>
<protein>
    <submittedName>
        <fullName evidence="2">Uncharacterized protein</fullName>
    </submittedName>
</protein>
<dbReference type="Proteomes" id="UP000296049">
    <property type="component" value="Unassembled WGS sequence"/>
</dbReference>
<gene>
    <name evidence="2" type="ORF">Anapl_12485</name>
</gene>
<reference evidence="3" key="1">
    <citation type="journal article" date="2013" name="Nat. Genet.">
        <title>The duck genome and transcriptome provide insight into an avian influenza virus reservoir species.</title>
        <authorList>
            <person name="Huang Y."/>
            <person name="Li Y."/>
            <person name="Burt D.W."/>
            <person name="Chen H."/>
            <person name="Zhang Y."/>
            <person name="Qian W."/>
            <person name="Kim H."/>
            <person name="Gan S."/>
            <person name="Zhao Y."/>
            <person name="Li J."/>
            <person name="Yi K."/>
            <person name="Feng H."/>
            <person name="Zhu P."/>
            <person name="Li B."/>
            <person name="Liu Q."/>
            <person name="Fairley S."/>
            <person name="Magor K.E."/>
            <person name="Du Z."/>
            <person name="Hu X."/>
            <person name="Goodman L."/>
            <person name="Tafer H."/>
            <person name="Vignal A."/>
            <person name="Lee T."/>
            <person name="Kim K.W."/>
            <person name="Sheng Z."/>
            <person name="An Y."/>
            <person name="Searle S."/>
            <person name="Herrero J."/>
            <person name="Groenen M.A."/>
            <person name="Crooijmans R.P."/>
            <person name="Faraut T."/>
            <person name="Cai Q."/>
            <person name="Webster R.G."/>
            <person name="Aldridge J.R."/>
            <person name="Warren W.C."/>
            <person name="Bartschat S."/>
            <person name="Kehr S."/>
            <person name="Marz M."/>
            <person name="Stadler P.F."/>
            <person name="Smith J."/>
            <person name="Kraus R.H."/>
            <person name="Zhao Y."/>
            <person name="Ren L."/>
            <person name="Fei J."/>
            <person name="Morisson M."/>
            <person name="Kaiser P."/>
            <person name="Griffin D.K."/>
            <person name="Rao M."/>
            <person name="Pitel F."/>
            <person name="Wang J."/>
            <person name="Li N."/>
        </authorList>
    </citation>
    <scope>NUCLEOTIDE SEQUENCE [LARGE SCALE GENOMIC DNA]</scope>
</reference>
<feature type="compositionally biased region" description="Basic and acidic residues" evidence="1">
    <location>
        <begin position="198"/>
        <end position="212"/>
    </location>
</feature>
<keyword evidence="3" id="KW-1185">Reference proteome</keyword>
<accession>R0M4J5</accession>